<evidence type="ECO:0000313" key="1">
    <source>
        <dbReference type="EMBL" id="KAK7881418.1"/>
    </source>
</evidence>
<reference evidence="2" key="1">
    <citation type="submission" date="2024-04" db="EMBL/GenBank/DDBJ databases">
        <title>Salinicola lusitanus LLJ914,a marine bacterium isolated from the Okinawa Trough.</title>
        <authorList>
            <person name="Li J."/>
        </authorList>
    </citation>
    <scope>NUCLEOTIDE SEQUENCE [LARGE SCALE GENOMIC DNA]</scope>
</reference>
<proteinExistence type="predicted"/>
<comment type="caution">
    <text evidence="1">The sequence shown here is derived from an EMBL/GenBank/DDBJ whole genome shotgun (WGS) entry which is preliminary data.</text>
</comment>
<dbReference type="AlphaFoldDB" id="A0AAW0MKX3"/>
<sequence length="182" mass="20683">MANHNKIRDYLQALAKEKGWDTWSEKRIVTEGGTWVPDLIIRRNDLSVILDVAVTYETSIETLRRVKKAKEQKYRPLADYVCKWLGTPKVQTLGFVVGARGKWLPETDDCLEILGYGKVRRQQIGKLFSKLALTGPKIDPHPTLLVHDGPEPLLWLNLSMVWSSMGSRPQYVHGPEHTVGLP</sequence>
<dbReference type="EMBL" id="JBBPFD010000022">
    <property type="protein sequence ID" value="KAK7881418.1"/>
    <property type="molecule type" value="Genomic_DNA"/>
</dbReference>
<name>A0AAW0MKX3_9GOBI</name>
<protein>
    <submittedName>
        <fullName evidence="1">Uncharacterized protein</fullName>
    </submittedName>
</protein>
<gene>
    <name evidence="1" type="ORF">WMY93_029827</name>
</gene>
<evidence type="ECO:0000313" key="2">
    <source>
        <dbReference type="Proteomes" id="UP001460270"/>
    </source>
</evidence>
<accession>A0AAW0MKX3</accession>
<dbReference type="Proteomes" id="UP001460270">
    <property type="component" value="Unassembled WGS sequence"/>
</dbReference>
<organism evidence="1 2">
    <name type="scientific">Mugilogobius chulae</name>
    <name type="common">yellowstripe goby</name>
    <dbReference type="NCBI Taxonomy" id="88201"/>
    <lineage>
        <taxon>Eukaryota</taxon>
        <taxon>Metazoa</taxon>
        <taxon>Chordata</taxon>
        <taxon>Craniata</taxon>
        <taxon>Vertebrata</taxon>
        <taxon>Euteleostomi</taxon>
        <taxon>Actinopterygii</taxon>
        <taxon>Neopterygii</taxon>
        <taxon>Teleostei</taxon>
        <taxon>Neoteleostei</taxon>
        <taxon>Acanthomorphata</taxon>
        <taxon>Gobiaria</taxon>
        <taxon>Gobiiformes</taxon>
        <taxon>Gobioidei</taxon>
        <taxon>Gobiidae</taxon>
        <taxon>Gobionellinae</taxon>
        <taxon>Mugilogobius</taxon>
    </lineage>
</organism>
<keyword evidence="2" id="KW-1185">Reference proteome</keyword>